<gene>
    <name evidence="14 18" type="primary">ftsH</name>
    <name evidence="17" type="ORF">CHTY_002930</name>
    <name evidence="18" type="ORF">CHTY_003475</name>
</gene>
<dbReference type="InterPro" id="IPR027417">
    <property type="entry name" value="P-loop_NTPase"/>
</dbReference>
<dbReference type="PANTHER" id="PTHR23076:SF113">
    <property type="entry name" value="ATP-DEPENDENT ZINC METALLOPROTEASE FTSH 1, CHLOROPLASTIC-RELATED"/>
    <property type="match status" value="1"/>
</dbReference>
<proteinExistence type="inferred from homology"/>
<keyword evidence="13 14" id="KW-0472">Membrane</keyword>
<dbReference type="EMBL" id="JACAOD020000014">
    <property type="protein sequence ID" value="MBP5836173.1"/>
    <property type="molecule type" value="Genomic_DNA"/>
</dbReference>
<dbReference type="SUPFAM" id="SSF140990">
    <property type="entry name" value="FtsH protease domain-like"/>
    <property type="match status" value="1"/>
</dbReference>
<keyword evidence="7 14" id="KW-0547">Nucleotide-binding</keyword>
<dbReference type="PANTHER" id="PTHR23076">
    <property type="entry name" value="METALLOPROTEASE M41 FTSH"/>
    <property type="match status" value="1"/>
</dbReference>
<keyword evidence="3 14" id="KW-1003">Cell membrane</keyword>
<keyword evidence="12 14" id="KW-0482">Metalloprotease</keyword>
<comment type="function">
    <text evidence="14">Acts as a processive, ATP-dependent zinc metallopeptidase for both cytoplasmic and membrane proteins. Plays a role in the quality control of integral membrane proteins.</text>
</comment>
<feature type="binding site" evidence="14">
    <location>
        <position position="501"/>
    </location>
    <ligand>
        <name>Zn(2+)</name>
        <dbReference type="ChEBI" id="CHEBI:29105"/>
        <note>catalytic</note>
    </ligand>
</feature>
<dbReference type="Gene3D" id="1.20.58.760">
    <property type="entry name" value="Peptidase M41"/>
    <property type="match status" value="1"/>
</dbReference>
<evidence type="ECO:0000256" key="10">
    <source>
        <dbReference type="ARBA" id="ARBA00022840"/>
    </source>
</evidence>
<evidence type="ECO:0000313" key="18">
    <source>
        <dbReference type="EMBL" id="MBP5836276.1"/>
    </source>
</evidence>
<dbReference type="InterPro" id="IPR003593">
    <property type="entry name" value="AAA+_ATPase"/>
</dbReference>
<keyword evidence="19" id="KW-1185">Reference proteome</keyword>
<keyword evidence="8 14" id="KW-0378">Hydrolase</keyword>
<evidence type="ECO:0000256" key="3">
    <source>
        <dbReference type="ARBA" id="ARBA00022475"/>
    </source>
</evidence>
<dbReference type="EMBL" id="JACAOD020000018">
    <property type="protein sequence ID" value="MBP5836276.1"/>
    <property type="molecule type" value="Genomic_DNA"/>
</dbReference>
<comment type="similarity">
    <text evidence="14">In the central section; belongs to the AAA ATPase family.</text>
</comment>
<evidence type="ECO:0000256" key="5">
    <source>
        <dbReference type="ARBA" id="ARBA00022692"/>
    </source>
</evidence>
<dbReference type="InterPro" id="IPR003959">
    <property type="entry name" value="ATPase_AAA_core"/>
</dbReference>
<dbReference type="Pfam" id="PF00004">
    <property type="entry name" value="AAA"/>
    <property type="match status" value="1"/>
</dbReference>
<dbReference type="InterPro" id="IPR005936">
    <property type="entry name" value="FtsH"/>
</dbReference>
<feature type="active site" evidence="14">
    <location>
        <position position="424"/>
    </location>
</feature>
<dbReference type="GO" id="GO:0008237">
    <property type="term" value="F:metallopeptidase activity"/>
    <property type="evidence" value="ECO:0007669"/>
    <property type="project" value="UniProtKB-KW"/>
</dbReference>
<comment type="subunit">
    <text evidence="14">Homohexamer.</text>
</comment>
<feature type="binding site" evidence="14">
    <location>
        <begin position="203"/>
        <end position="210"/>
    </location>
    <ligand>
        <name>ATP</name>
        <dbReference type="ChEBI" id="CHEBI:30616"/>
    </ligand>
</feature>
<dbReference type="SMART" id="SM00382">
    <property type="entry name" value="AAA"/>
    <property type="match status" value="1"/>
</dbReference>
<dbReference type="Pfam" id="PF17862">
    <property type="entry name" value="AAA_lid_3"/>
    <property type="match status" value="1"/>
</dbReference>
<dbReference type="EC" id="3.4.24.-" evidence="14"/>
<protein>
    <recommendedName>
        <fullName evidence="14">ATP-dependent zinc metalloprotease FtsH</fullName>
        <ecNumber evidence="14">3.4.24.-</ecNumber>
    </recommendedName>
</protein>
<keyword evidence="4 14" id="KW-0645">Protease</keyword>
<dbReference type="Gene3D" id="3.40.50.300">
    <property type="entry name" value="P-loop containing nucleotide triphosphate hydrolases"/>
    <property type="match status" value="1"/>
</dbReference>
<comment type="cofactor">
    <cofactor evidence="14">
        <name>Zn(2+)</name>
        <dbReference type="ChEBI" id="CHEBI:29105"/>
    </cofactor>
    <text evidence="14">Binds 1 zinc ion per subunit.</text>
</comment>
<dbReference type="Pfam" id="PF01434">
    <property type="entry name" value="Peptidase_M41"/>
    <property type="match status" value="1"/>
</dbReference>
<keyword evidence="6 14" id="KW-0479">Metal-binding</keyword>
<evidence type="ECO:0000256" key="9">
    <source>
        <dbReference type="ARBA" id="ARBA00022833"/>
    </source>
</evidence>
<accession>A0ABS5CZ64</accession>
<dbReference type="InterPro" id="IPR000642">
    <property type="entry name" value="Peptidase_M41"/>
</dbReference>
<dbReference type="InterPro" id="IPR003960">
    <property type="entry name" value="ATPase_AAA_CS"/>
</dbReference>
<dbReference type="NCBIfam" id="TIGR01241">
    <property type="entry name" value="FtsH_fam"/>
    <property type="match status" value="1"/>
</dbReference>
<comment type="similarity">
    <text evidence="15">Belongs to the AAA ATPase family.</text>
</comment>
<dbReference type="CDD" id="cd19501">
    <property type="entry name" value="RecA-like_FtsH"/>
    <property type="match status" value="1"/>
</dbReference>
<feature type="domain" description="AAA+ ATPase" evidence="16">
    <location>
        <begin position="195"/>
        <end position="332"/>
    </location>
</feature>
<dbReference type="HAMAP" id="MF_01458">
    <property type="entry name" value="FtsH"/>
    <property type="match status" value="1"/>
</dbReference>
<reference evidence="18 19" key="1">
    <citation type="submission" date="2021-04" db="EMBL/GenBank/DDBJ databases">
        <title>Genomic features of Candidatus Phytoplasma meliae isolate ChTYXIII (1SrXIII-G).</title>
        <authorList>
            <person name="Fernandez F.D."/>
            <person name="Conci L.R."/>
        </authorList>
    </citation>
    <scope>NUCLEOTIDE SEQUENCE [LARGE SCALE GENOMIC DNA]</scope>
    <source>
        <strain evidence="18">ChTYXIII-Mo</strain>
    </source>
</reference>
<organism evidence="18 19">
    <name type="scientific">Candidatus Phytoplasma meliae</name>
    <dbReference type="NCBI Taxonomy" id="1848402"/>
    <lineage>
        <taxon>Bacteria</taxon>
        <taxon>Bacillati</taxon>
        <taxon>Mycoplasmatota</taxon>
        <taxon>Mollicutes</taxon>
        <taxon>Acholeplasmatales</taxon>
        <taxon>Acholeplasmataceae</taxon>
        <taxon>Candidatus Phytoplasma</taxon>
        <taxon>16SrXIII (Mexican periwinkle virescence group)</taxon>
    </lineage>
</organism>
<evidence type="ECO:0000256" key="8">
    <source>
        <dbReference type="ARBA" id="ARBA00022801"/>
    </source>
</evidence>
<comment type="caution">
    <text evidence="18">The sequence shown here is derived from an EMBL/GenBank/DDBJ whole genome shotgun (WGS) entry which is preliminary data.</text>
</comment>
<keyword evidence="5 14" id="KW-0812">Transmembrane</keyword>
<keyword evidence="10 14" id="KW-0067">ATP-binding</keyword>
<dbReference type="InterPro" id="IPR037219">
    <property type="entry name" value="Peptidase_M41-like"/>
</dbReference>
<comment type="subcellular location">
    <subcellularLocation>
        <location evidence="14">Cell membrane</location>
        <topology evidence="14">Multi-pass membrane protein</topology>
        <orientation evidence="14">Cytoplasmic side</orientation>
    </subcellularLocation>
    <subcellularLocation>
        <location evidence="1">Membrane</location>
    </subcellularLocation>
</comment>
<keyword evidence="9 14" id="KW-0862">Zinc</keyword>
<dbReference type="SUPFAM" id="SSF52540">
    <property type="entry name" value="P-loop containing nucleoside triphosphate hydrolases"/>
    <property type="match status" value="1"/>
</dbReference>
<evidence type="ECO:0000256" key="1">
    <source>
        <dbReference type="ARBA" id="ARBA00004370"/>
    </source>
</evidence>
<evidence type="ECO:0000256" key="7">
    <source>
        <dbReference type="ARBA" id="ARBA00022741"/>
    </source>
</evidence>
<comment type="similarity">
    <text evidence="2 14">In the C-terminal section; belongs to the peptidase M41 family.</text>
</comment>
<evidence type="ECO:0000256" key="11">
    <source>
        <dbReference type="ARBA" id="ARBA00022989"/>
    </source>
</evidence>
<evidence type="ECO:0000313" key="17">
    <source>
        <dbReference type="EMBL" id="MBP5836173.1"/>
    </source>
</evidence>
<comment type="caution">
    <text evidence="14">Lacks conserved residue(s) required for the propagation of feature annotation.</text>
</comment>
<sequence length="583" mass="65647">MTSLLLYLLFFELRQQWEDQNGYLNPIALIEKIEQTDVKELKSIKIRMLGGSITRHSEGIEKVIVETKNDGTWYTHADTQFMFVHFLHKLEKIGDEKGKLITYLNNKQYFQTKPFSIVLNPLLGILSSVSSVWWMIYLYRTRAFNKKDNNFAITNKQKQITFKDVAGNEEEKAELVEMVDFLKQPQKYHNMGSQIPKGVLLSGPPGTGKTLLAKALAGEAGVPFYSVAGSEFVEVYVGVGASRIRELFKEVRKNAPCVLFIDEIEVLGGQRGGHSFNSEKDQTLNQLLTEMDGFNPSAGIIIVAATNRSDMLDAALLRPGRFDRRIMVTLPDVKAREAILKLHAQNKKLVKDIDFHQLAKQTPGMSGAELAAVLNEASILTVRNNEKLITMDTLQEAIDRVWMGPAKKSRKYTEEERKETAYHEAGHAVIGLKVKDAPAIQKITIVPRGQAGGYVLFMEEKELFFHSKKRFQANIVCSLAGRAAEEMIFGLDNISDGCFSDFQSATRVARAMVTKYGMSDLGLMQDSPFADKKAINDAMKKIIDNCYQIAQDVLKENQDLLHKIANLLLEKETIIKEEIDKLV</sequence>
<evidence type="ECO:0000256" key="12">
    <source>
        <dbReference type="ARBA" id="ARBA00023049"/>
    </source>
</evidence>
<name>A0ABS5CZ64_9MOLU</name>
<evidence type="ECO:0000256" key="6">
    <source>
        <dbReference type="ARBA" id="ARBA00022723"/>
    </source>
</evidence>
<dbReference type="Gene3D" id="1.10.8.60">
    <property type="match status" value="1"/>
</dbReference>
<feature type="transmembrane region" description="Helical" evidence="14">
    <location>
        <begin position="117"/>
        <end position="139"/>
    </location>
</feature>
<dbReference type="PROSITE" id="PS00674">
    <property type="entry name" value="AAA"/>
    <property type="match status" value="1"/>
</dbReference>
<feature type="binding site" evidence="14">
    <location>
        <position position="423"/>
    </location>
    <ligand>
        <name>Zn(2+)</name>
        <dbReference type="ChEBI" id="CHEBI:29105"/>
        <note>catalytic</note>
    </ligand>
</feature>
<dbReference type="InterPro" id="IPR041569">
    <property type="entry name" value="AAA_lid_3"/>
</dbReference>
<keyword evidence="11 14" id="KW-1133">Transmembrane helix</keyword>
<evidence type="ECO:0000256" key="4">
    <source>
        <dbReference type="ARBA" id="ARBA00022670"/>
    </source>
</evidence>
<evidence type="ECO:0000313" key="19">
    <source>
        <dbReference type="Proteomes" id="UP001195571"/>
    </source>
</evidence>
<feature type="binding site" evidence="14">
    <location>
        <position position="427"/>
    </location>
    <ligand>
        <name>Zn(2+)</name>
        <dbReference type="ChEBI" id="CHEBI:29105"/>
        <note>catalytic</note>
    </ligand>
</feature>
<evidence type="ECO:0000256" key="13">
    <source>
        <dbReference type="ARBA" id="ARBA00023136"/>
    </source>
</evidence>
<evidence type="ECO:0000256" key="2">
    <source>
        <dbReference type="ARBA" id="ARBA00010044"/>
    </source>
</evidence>
<dbReference type="Proteomes" id="UP001195571">
    <property type="component" value="Unassembled WGS sequence"/>
</dbReference>
<evidence type="ECO:0000259" key="16">
    <source>
        <dbReference type="SMART" id="SM00382"/>
    </source>
</evidence>
<evidence type="ECO:0000256" key="15">
    <source>
        <dbReference type="RuleBase" id="RU003651"/>
    </source>
</evidence>
<evidence type="ECO:0000256" key="14">
    <source>
        <dbReference type="HAMAP-Rule" id="MF_01458"/>
    </source>
</evidence>